<evidence type="ECO:0000313" key="1">
    <source>
        <dbReference type="EMBL" id="GFH23622.1"/>
    </source>
</evidence>
<accession>A0A6A0A2I9</accession>
<dbReference type="Proteomes" id="UP000485058">
    <property type="component" value="Unassembled WGS sequence"/>
</dbReference>
<organism evidence="1 2">
    <name type="scientific">Haematococcus lacustris</name>
    <name type="common">Green alga</name>
    <name type="synonym">Haematococcus pluvialis</name>
    <dbReference type="NCBI Taxonomy" id="44745"/>
    <lineage>
        <taxon>Eukaryota</taxon>
        <taxon>Viridiplantae</taxon>
        <taxon>Chlorophyta</taxon>
        <taxon>core chlorophytes</taxon>
        <taxon>Chlorophyceae</taxon>
        <taxon>CS clade</taxon>
        <taxon>Chlamydomonadales</taxon>
        <taxon>Haematococcaceae</taxon>
        <taxon>Haematococcus</taxon>
    </lineage>
</organism>
<sequence>TPMLTEARARQQQILGWWLQTTFRRRVVTNGALSTAIMTTGSAPVLFAEMHPVKTPDAMGQVLKLLYDKDILAEEAMLAWADEKEHGDEEDKTYVLKVRMGRRELCTNSGVFPPPACDARLSQCDSLASHGEGVRGMSCIDTNVGRESLKWVMSKHSSALSQLRCQEGEGGTVPLAHSQAAPAWHAQDGMVLGCAAGYGTAERPKAA</sequence>
<keyword evidence="2" id="KW-1185">Reference proteome</keyword>
<gene>
    <name evidence="1" type="ORF">HaLaN_21260</name>
</gene>
<feature type="non-terminal residue" evidence="1">
    <location>
        <position position="1"/>
    </location>
</feature>
<evidence type="ECO:0000313" key="2">
    <source>
        <dbReference type="Proteomes" id="UP000485058"/>
    </source>
</evidence>
<dbReference type="EMBL" id="BLLF01002316">
    <property type="protein sequence ID" value="GFH23622.1"/>
    <property type="molecule type" value="Genomic_DNA"/>
</dbReference>
<dbReference type="InterPro" id="IPR016024">
    <property type="entry name" value="ARM-type_fold"/>
</dbReference>
<reference evidence="1 2" key="1">
    <citation type="submission" date="2020-02" db="EMBL/GenBank/DDBJ databases">
        <title>Draft genome sequence of Haematococcus lacustris strain NIES-144.</title>
        <authorList>
            <person name="Morimoto D."/>
            <person name="Nakagawa S."/>
            <person name="Yoshida T."/>
            <person name="Sawayama S."/>
        </authorList>
    </citation>
    <scope>NUCLEOTIDE SEQUENCE [LARGE SCALE GENOMIC DNA]</scope>
    <source>
        <strain evidence="1 2">NIES-144</strain>
    </source>
</reference>
<dbReference type="SUPFAM" id="SSF48371">
    <property type="entry name" value="ARM repeat"/>
    <property type="match status" value="1"/>
</dbReference>
<protein>
    <submittedName>
        <fullName evidence="1">eIF4-gamma/eIF5/eIF2-epsilon</fullName>
    </submittedName>
</protein>
<comment type="caution">
    <text evidence="1">The sequence shown here is derived from an EMBL/GenBank/DDBJ whole genome shotgun (WGS) entry which is preliminary data.</text>
</comment>
<dbReference type="AlphaFoldDB" id="A0A6A0A2I9"/>
<feature type="non-terminal residue" evidence="1">
    <location>
        <position position="207"/>
    </location>
</feature>
<name>A0A6A0A2I9_HAELA</name>
<proteinExistence type="predicted"/>
<dbReference type="Gene3D" id="1.25.40.180">
    <property type="match status" value="1"/>
</dbReference>